<evidence type="ECO:0000256" key="1">
    <source>
        <dbReference type="ARBA" id="ARBA00004429"/>
    </source>
</evidence>
<organism evidence="9 12">
    <name type="scientific">Pseudomonas guariconensis</name>
    <dbReference type="NCBI Taxonomy" id="1288410"/>
    <lineage>
        <taxon>Bacteria</taxon>
        <taxon>Pseudomonadati</taxon>
        <taxon>Pseudomonadota</taxon>
        <taxon>Gammaproteobacteria</taxon>
        <taxon>Pseudomonadales</taxon>
        <taxon>Pseudomonadaceae</taxon>
        <taxon>Pseudomonas</taxon>
    </lineage>
</organism>
<dbReference type="GO" id="GO:0042910">
    <property type="term" value="F:xenobiotic transmembrane transporter activity"/>
    <property type="evidence" value="ECO:0007669"/>
    <property type="project" value="TreeGrafter"/>
</dbReference>
<dbReference type="PRINTS" id="PR00702">
    <property type="entry name" value="ACRIFLAVINRP"/>
</dbReference>
<dbReference type="PANTHER" id="PTHR32063">
    <property type="match status" value="1"/>
</dbReference>
<protein>
    <submittedName>
        <fullName evidence="9">Acriflavine resistance protein B</fullName>
    </submittedName>
</protein>
<feature type="transmembrane region" description="Helical" evidence="8">
    <location>
        <begin position="908"/>
        <end position="933"/>
    </location>
</feature>
<feature type="transmembrane region" description="Helical" evidence="8">
    <location>
        <begin position="463"/>
        <end position="486"/>
    </location>
</feature>
<keyword evidence="2" id="KW-0813">Transport</keyword>
<evidence type="ECO:0000313" key="9">
    <source>
        <dbReference type="EMBL" id="PLV18632.1"/>
    </source>
</evidence>
<dbReference type="Proteomes" id="UP000234878">
    <property type="component" value="Unassembled WGS sequence"/>
</dbReference>
<dbReference type="Pfam" id="PF00873">
    <property type="entry name" value="ACR_tran"/>
    <property type="match status" value="1"/>
</dbReference>
<feature type="transmembrane region" description="Helical" evidence="8">
    <location>
        <begin position="528"/>
        <end position="547"/>
    </location>
</feature>
<keyword evidence="5 8" id="KW-0812">Transmembrane</keyword>
<dbReference type="PANTHER" id="PTHR32063:SF34">
    <property type="entry name" value="MULTIDRUG RESISTANCE PROTEIN MDTC"/>
    <property type="match status" value="1"/>
</dbReference>
<feature type="transmembrane region" description="Helical" evidence="8">
    <location>
        <begin position="360"/>
        <end position="384"/>
    </location>
</feature>
<feature type="transmembrane region" description="Helical" evidence="8">
    <location>
        <begin position="431"/>
        <end position="451"/>
    </location>
</feature>
<accession>A0AAX0VVP7</accession>
<dbReference type="RefSeq" id="WP_070571374.1">
    <property type="nucleotide sequence ID" value="NZ_JBAJJS010000005.1"/>
</dbReference>
<evidence type="ECO:0000313" key="11">
    <source>
        <dbReference type="Proteomes" id="UP000234839"/>
    </source>
</evidence>
<evidence type="ECO:0000256" key="3">
    <source>
        <dbReference type="ARBA" id="ARBA00022475"/>
    </source>
</evidence>
<comment type="subcellular location">
    <subcellularLocation>
        <location evidence="1">Cell inner membrane</location>
        <topology evidence="1">Multi-pass membrane protein</topology>
    </subcellularLocation>
</comment>
<dbReference type="InterPro" id="IPR001036">
    <property type="entry name" value="Acrflvin-R"/>
</dbReference>
<keyword evidence="7 8" id="KW-0472">Membrane</keyword>
<dbReference type="GO" id="GO:0005886">
    <property type="term" value="C:plasma membrane"/>
    <property type="evidence" value="ECO:0007669"/>
    <property type="project" value="UniProtKB-SubCell"/>
</dbReference>
<dbReference type="Gene3D" id="3.30.70.1440">
    <property type="entry name" value="Multidrug efflux transporter AcrB pore domain"/>
    <property type="match status" value="1"/>
</dbReference>
<evidence type="ECO:0000256" key="5">
    <source>
        <dbReference type="ARBA" id="ARBA00022692"/>
    </source>
</evidence>
<dbReference type="EMBL" id="PJCP01000011">
    <property type="protein sequence ID" value="PLV23408.1"/>
    <property type="molecule type" value="Genomic_DNA"/>
</dbReference>
<comment type="caution">
    <text evidence="9">The sequence shown here is derived from an EMBL/GenBank/DDBJ whole genome shotgun (WGS) entry which is preliminary data.</text>
</comment>
<keyword evidence="4" id="KW-0997">Cell inner membrane</keyword>
<reference evidence="11 12" key="1">
    <citation type="submission" date="2017-12" db="EMBL/GenBank/DDBJ databases">
        <title>Detection of the carbapenemase gene blaVIM-5 in members of the Pseudomonas putida group isolated from polluted Nigerian wetlands.</title>
        <authorList>
            <person name="Adelowo O."/>
            <person name="Vollmers J."/>
            <person name="Maeusezahl I."/>
            <person name="Kaster A.-K."/>
            <person name="Mueller J.A."/>
        </authorList>
    </citation>
    <scope>NUCLEOTIDE SEQUENCE [LARGE SCALE GENOMIC DNA]</scope>
    <source>
        <strain evidence="10 11">MR119</strain>
        <strain evidence="9 12">MR144</strain>
    </source>
</reference>
<evidence type="ECO:0000256" key="4">
    <source>
        <dbReference type="ARBA" id="ARBA00022519"/>
    </source>
</evidence>
<dbReference type="EMBL" id="PJCQ01000011">
    <property type="protein sequence ID" value="PLV18632.1"/>
    <property type="molecule type" value="Genomic_DNA"/>
</dbReference>
<dbReference type="FunFam" id="1.20.1640.10:FF:000001">
    <property type="entry name" value="Efflux pump membrane transporter"/>
    <property type="match status" value="1"/>
</dbReference>
<dbReference type="Gene3D" id="3.30.70.1430">
    <property type="entry name" value="Multidrug efflux transporter AcrB pore domain"/>
    <property type="match status" value="2"/>
</dbReference>
<dbReference type="FunFam" id="3.30.70.1430:FF:000001">
    <property type="entry name" value="Efflux pump membrane transporter"/>
    <property type="match status" value="1"/>
</dbReference>
<gene>
    <name evidence="9" type="ORF">CXG49_13475</name>
    <name evidence="10" type="ORF">CXG53_14590</name>
</gene>
<feature type="transmembrane region" description="Helical" evidence="8">
    <location>
        <begin position="986"/>
        <end position="1012"/>
    </location>
</feature>
<sequence>MNLSGPFIRRPVATMLLSLAIMLLGGVSFGLLPVSPLPQMDFPVIVVQANLPGASPEVMAATVATPLERKLGSIAGVTTLTSSSNQGSTRVIIGFDMGRDIDGAAREVQAAINATRNLLPSGMRSMPTYKKINPSQAPIMVLSLTSEVLSKGQLYDMADTILAQSLAQVSGVGEVQIGGSSLPAVRISVEPQLLNQYGLSLDEVRTAVANANQRRPMGFVEDAERNWQVRANDQLETAKDYEPLVIRQQDGAILRLSDVASITDGVENRYNSGFFNDQAAVLLVVNRQTGANIIQTVDEIKAQLPALQSLLPASVKLNVAMDRSPVIKATLKEAEHTLLIAVVLVILVVYLFLGNVRASLIPSLAVPVSLVGTFAIMYLCGFSLNNLSLMALILATGLVVDDAIVVLENISRHIEDGQPPMRAAYLGAKEVGFTLLSMNVSLVAVFVSILFMGGIVRGLFQEFSITLAAAILVSLLVSLTLTPMLCSRWLKPHAQEQNRLQRWSDQVHRRMVAAYDHSLGWALRHKRLTLISLLVTIGVNIALYVVVPKTLMPQQDTGQLQGFIRGDDGLSFSVMQPKMEIYRRALLADPAVESVAGFIGGNSGTNNAFVLVRLKPIGERKLSAQQVIERLRKEMPKVPGGRLFLMADQDLQLGGGGRDQSTSQYLYTLQSGDLSALREWFPKVVAALRALPELTAIDARDGAGTQQVTLVVDRDQAKRLGIDMEMVTTVLNNAYSQRQISTIYDSLNQYQVVLEINPKYAWDPSTLEQVQVITADGARVPLSSFARYENSLANDRVSHEGQFASEAIAFDVAEGYSPDQAMAAVERTVAKLGLPEEVIAKLGGTADAFAKTTQGQPLMILGALVLVYLVLGILYESYIHPLTILSTLPSAGVGALLALYATGGEFSLISLLGLFLLIGVVKKNAILMIDLALQLERNDGLSPEESIRRACLLRLRPILMTTLAAILGALPLLLSRAEGAEMRQPLGLTIIGGLVFSQVLTLYTTPVVYLYLDRLRHRFNRWRGVRTDAALDTPL</sequence>
<name>A0AAX0VVP7_9PSED</name>
<dbReference type="Proteomes" id="UP000234839">
    <property type="component" value="Unassembled WGS sequence"/>
</dbReference>
<evidence type="ECO:0000256" key="2">
    <source>
        <dbReference type="ARBA" id="ARBA00022448"/>
    </source>
</evidence>
<feature type="transmembrane region" description="Helical" evidence="8">
    <location>
        <begin position="858"/>
        <end position="875"/>
    </location>
</feature>
<feature type="transmembrane region" description="Helical" evidence="8">
    <location>
        <begin position="336"/>
        <end position="353"/>
    </location>
</feature>
<feature type="transmembrane region" description="Helical" evidence="8">
    <location>
        <begin position="12"/>
        <end position="32"/>
    </location>
</feature>
<dbReference type="InterPro" id="IPR027463">
    <property type="entry name" value="AcrB_DN_DC_subdom"/>
</dbReference>
<keyword evidence="3" id="KW-1003">Cell membrane</keyword>
<evidence type="ECO:0000256" key="7">
    <source>
        <dbReference type="ARBA" id="ARBA00023136"/>
    </source>
</evidence>
<dbReference type="SUPFAM" id="SSF82693">
    <property type="entry name" value="Multidrug efflux transporter AcrB pore domain, PN1, PN2, PC1 and PC2 subdomains"/>
    <property type="match status" value="4"/>
</dbReference>
<evidence type="ECO:0000313" key="10">
    <source>
        <dbReference type="EMBL" id="PLV23408.1"/>
    </source>
</evidence>
<evidence type="ECO:0000256" key="6">
    <source>
        <dbReference type="ARBA" id="ARBA00022989"/>
    </source>
</evidence>
<dbReference type="Gene3D" id="1.20.1640.10">
    <property type="entry name" value="Multidrug efflux transporter AcrB transmembrane domain"/>
    <property type="match status" value="2"/>
</dbReference>
<keyword evidence="11" id="KW-1185">Reference proteome</keyword>
<feature type="transmembrane region" description="Helical" evidence="8">
    <location>
        <begin position="953"/>
        <end position="974"/>
    </location>
</feature>
<dbReference type="AlphaFoldDB" id="A0AAX0VVP7"/>
<proteinExistence type="predicted"/>
<dbReference type="Gene3D" id="3.30.70.1320">
    <property type="entry name" value="Multidrug efflux transporter AcrB pore domain like"/>
    <property type="match status" value="1"/>
</dbReference>
<dbReference type="SUPFAM" id="SSF82866">
    <property type="entry name" value="Multidrug efflux transporter AcrB transmembrane domain"/>
    <property type="match status" value="2"/>
</dbReference>
<evidence type="ECO:0000256" key="8">
    <source>
        <dbReference type="SAM" id="Phobius"/>
    </source>
</evidence>
<dbReference type="Gene3D" id="3.30.2090.10">
    <property type="entry name" value="Multidrug efflux transporter AcrB TolC docking domain, DN and DC subdomains"/>
    <property type="match status" value="2"/>
</dbReference>
<dbReference type="SUPFAM" id="SSF82714">
    <property type="entry name" value="Multidrug efflux transporter AcrB TolC docking domain, DN and DC subdomains"/>
    <property type="match status" value="2"/>
</dbReference>
<evidence type="ECO:0000313" key="12">
    <source>
        <dbReference type="Proteomes" id="UP000234878"/>
    </source>
</evidence>
<keyword evidence="6 8" id="KW-1133">Transmembrane helix</keyword>